<sequence>MVEINSQVIVSALSGGALIGLSAVLMMLLFGKIAGISGAFGQLITISKGSLKTAASSWQFYFLIGLALGGWLYSKAFGINFDMRENFSTSLLILSGILVGFGTQLGNGCTSGHGVCGIARLSIRSILATCLFMGSSIVTVYLVKL</sequence>
<keyword evidence="7 9" id="KW-0472">Membrane</keyword>
<dbReference type="EMBL" id="QUOT01000001">
    <property type="protein sequence ID" value="REL29302.1"/>
    <property type="molecule type" value="Genomic_DNA"/>
</dbReference>
<keyword evidence="3" id="KW-1003">Cell membrane</keyword>
<feature type="transmembrane region" description="Helical" evidence="9">
    <location>
        <begin position="86"/>
        <end position="105"/>
    </location>
</feature>
<dbReference type="RefSeq" id="WP_116013128.1">
    <property type="nucleotide sequence ID" value="NZ_QUOT01000001.1"/>
</dbReference>
<proteinExistence type="inferred from homology"/>
<feature type="transmembrane region" description="Helical" evidence="9">
    <location>
        <begin position="125"/>
        <end position="143"/>
    </location>
</feature>
<keyword evidence="5 9" id="KW-0812">Transmembrane</keyword>
<comment type="caution">
    <text evidence="10">The sequence shown here is derived from an EMBL/GenBank/DDBJ whole genome shotgun (WGS) entry which is preliminary data.</text>
</comment>
<keyword evidence="11" id="KW-1185">Reference proteome</keyword>
<keyword evidence="4" id="KW-0997">Cell inner membrane</keyword>
<organism evidence="10 11">
    <name type="scientific">Thalassotalea euphylliae</name>
    <dbReference type="NCBI Taxonomy" id="1655234"/>
    <lineage>
        <taxon>Bacteria</taxon>
        <taxon>Pseudomonadati</taxon>
        <taxon>Pseudomonadota</taxon>
        <taxon>Gammaproteobacteria</taxon>
        <taxon>Alteromonadales</taxon>
        <taxon>Colwelliaceae</taxon>
        <taxon>Thalassotalea</taxon>
    </lineage>
</organism>
<gene>
    <name evidence="10" type="ORF">DXX94_00335</name>
</gene>
<dbReference type="AlphaFoldDB" id="A0A3E0TZL7"/>
<dbReference type="Proteomes" id="UP000256899">
    <property type="component" value="Unassembled WGS sequence"/>
</dbReference>
<evidence type="ECO:0000256" key="2">
    <source>
        <dbReference type="ARBA" id="ARBA00022448"/>
    </source>
</evidence>
<keyword evidence="6 9" id="KW-1133">Transmembrane helix</keyword>
<dbReference type="InterPro" id="IPR007272">
    <property type="entry name" value="Sulf_transp_TsuA/YedE"/>
</dbReference>
<evidence type="ECO:0000256" key="1">
    <source>
        <dbReference type="ARBA" id="ARBA00004429"/>
    </source>
</evidence>
<evidence type="ECO:0000313" key="10">
    <source>
        <dbReference type="EMBL" id="REL29302.1"/>
    </source>
</evidence>
<dbReference type="PANTHER" id="PTHR30574">
    <property type="entry name" value="INNER MEMBRANE PROTEIN YEDE"/>
    <property type="match status" value="1"/>
</dbReference>
<comment type="subcellular location">
    <subcellularLocation>
        <location evidence="1">Cell inner membrane</location>
        <topology evidence="1">Multi-pass membrane protein</topology>
    </subcellularLocation>
</comment>
<evidence type="ECO:0000256" key="6">
    <source>
        <dbReference type="ARBA" id="ARBA00022989"/>
    </source>
</evidence>
<evidence type="ECO:0000256" key="3">
    <source>
        <dbReference type="ARBA" id="ARBA00022475"/>
    </source>
</evidence>
<evidence type="ECO:0000313" key="11">
    <source>
        <dbReference type="Proteomes" id="UP000256899"/>
    </source>
</evidence>
<reference evidence="11" key="1">
    <citation type="submission" date="2018-08" db="EMBL/GenBank/DDBJ databases">
        <title>Thalassotalea euphylliae genome.</title>
        <authorList>
            <person name="Summers S."/>
            <person name="Rice S.A."/>
            <person name="Freckelton M.L."/>
            <person name="Nedved B.T."/>
            <person name="Hadfield M.G."/>
        </authorList>
    </citation>
    <scope>NUCLEOTIDE SEQUENCE [LARGE SCALE GENOMIC DNA]</scope>
    <source>
        <strain evidence="11">H3</strain>
    </source>
</reference>
<dbReference type="Pfam" id="PF04143">
    <property type="entry name" value="Sulf_transp"/>
    <property type="match status" value="1"/>
</dbReference>
<feature type="transmembrane region" description="Helical" evidence="9">
    <location>
        <begin position="12"/>
        <end position="36"/>
    </location>
</feature>
<evidence type="ECO:0000256" key="5">
    <source>
        <dbReference type="ARBA" id="ARBA00022692"/>
    </source>
</evidence>
<dbReference type="PANTHER" id="PTHR30574:SF1">
    <property type="entry name" value="SULPHUR TRANSPORT DOMAIN-CONTAINING PROTEIN"/>
    <property type="match status" value="1"/>
</dbReference>
<evidence type="ECO:0000256" key="9">
    <source>
        <dbReference type="SAM" id="Phobius"/>
    </source>
</evidence>
<dbReference type="GO" id="GO:0005886">
    <property type="term" value="C:plasma membrane"/>
    <property type="evidence" value="ECO:0007669"/>
    <property type="project" value="UniProtKB-SubCell"/>
</dbReference>
<evidence type="ECO:0000256" key="4">
    <source>
        <dbReference type="ARBA" id="ARBA00022519"/>
    </source>
</evidence>
<name>A0A3E0TZL7_9GAMM</name>
<feature type="transmembrane region" description="Helical" evidence="9">
    <location>
        <begin position="56"/>
        <end position="74"/>
    </location>
</feature>
<keyword evidence="2" id="KW-0813">Transport</keyword>
<evidence type="ECO:0000256" key="8">
    <source>
        <dbReference type="ARBA" id="ARBA00035655"/>
    </source>
</evidence>
<protein>
    <submittedName>
        <fullName evidence="10">YeeE/YedE family protein</fullName>
    </submittedName>
</protein>
<accession>A0A3E0TZL7</accession>
<comment type="similarity">
    <text evidence="8">Belongs to the TsuA/YedE (TC 9.B.102) family.</text>
</comment>
<evidence type="ECO:0000256" key="7">
    <source>
        <dbReference type="ARBA" id="ARBA00023136"/>
    </source>
</evidence>